<keyword evidence="11 12" id="KW-0407">Ion channel</keyword>
<feature type="transmembrane region" description="Helical" evidence="13">
    <location>
        <begin position="510"/>
        <end position="537"/>
    </location>
</feature>
<comment type="caution">
    <text evidence="14">The sequence shown here is derived from an EMBL/GenBank/DDBJ whole genome shotgun (WGS) entry which is preliminary data.</text>
</comment>
<evidence type="ECO:0000256" key="4">
    <source>
        <dbReference type="ARBA" id="ARBA00022461"/>
    </source>
</evidence>
<evidence type="ECO:0000256" key="12">
    <source>
        <dbReference type="RuleBase" id="RU000679"/>
    </source>
</evidence>
<dbReference type="InterPro" id="IPR001873">
    <property type="entry name" value="ENaC"/>
</dbReference>
<evidence type="ECO:0000256" key="8">
    <source>
        <dbReference type="ARBA" id="ARBA00023065"/>
    </source>
</evidence>
<organism evidence="14 15">
    <name type="scientific">Lucilia cuprina</name>
    <name type="common">Green bottle fly</name>
    <name type="synonym">Australian sheep blowfly</name>
    <dbReference type="NCBI Taxonomy" id="7375"/>
    <lineage>
        <taxon>Eukaryota</taxon>
        <taxon>Metazoa</taxon>
        <taxon>Ecdysozoa</taxon>
        <taxon>Arthropoda</taxon>
        <taxon>Hexapoda</taxon>
        <taxon>Insecta</taxon>
        <taxon>Pterygota</taxon>
        <taxon>Neoptera</taxon>
        <taxon>Endopterygota</taxon>
        <taxon>Diptera</taxon>
        <taxon>Brachycera</taxon>
        <taxon>Muscomorpha</taxon>
        <taxon>Oestroidea</taxon>
        <taxon>Calliphoridae</taxon>
        <taxon>Luciliinae</taxon>
        <taxon>Lucilia</taxon>
    </lineage>
</organism>
<keyword evidence="6 13" id="KW-1133">Transmembrane helix</keyword>
<evidence type="ECO:0000256" key="9">
    <source>
        <dbReference type="ARBA" id="ARBA00023136"/>
    </source>
</evidence>
<keyword evidence="9 13" id="KW-0472">Membrane</keyword>
<reference evidence="14 15" key="1">
    <citation type="journal article" date="2015" name="Nat. Commun.">
        <title>Lucilia cuprina genome unlocks parasitic fly biology to underpin future interventions.</title>
        <authorList>
            <person name="Anstead C.A."/>
            <person name="Korhonen P.K."/>
            <person name="Young N.D."/>
            <person name="Hall R.S."/>
            <person name="Jex A.R."/>
            <person name="Murali S.C."/>
            <person name="Hughes D.S."/>
            <person name="Lee S.F."/>
            <person name="Perry T."/>
            <person name="Stroehlein A.J."/>
            <person name="Ansell B.R."/>
            <person name="Breugelmans B."/>
            <person name="Hofmann A."/>
            <person name="Qu J."/>
            <person name="Dugan S."/>
            <person name="Lee S.L."/>
            <person name="Chao H."/>
            <person name="Dinh H."/>
            <person name="Han Y."/>
            <person name="Doddapaneni H.V."/>
            <person name="Worley K.C."/>
            <person name="Muzny D.M."/>
            <person name="Ioannidis P."/>
            <person name="Waterhouse R.M."/>
            <person name="Zdobnov E.M."/>
            <person name="James P.J."/>
            <person name="Bagnall N.H."/>
            <person name="Kotze A.C."/>
            <person name="Gibbs R.A."/>
            <person name="Richards S."/>
            <person name="Batterham P."/>
            <person name="Gasser R.B."/>
        </authorList>
    </citation>
    <scope>NUCLEOTIDE SEQUENCE [LARGE SCALE GENOMIC DNA]</scope>
    <source>
        <strain evidence="14 15">LS</strain>
        <tissue evidence="14">Full body</tissue>
    </source>
</reference>
<evidence type="ECO:0000256" key="2">
    <source>
        <dbReference type="ARBA" id="ARBA00007193"/>
    </source>
</evidence>
<evidence type="ECO:0000256" key="13">
    <source>
        <dbReference type="SAM" id="Phobius"/>
    </source>
</evidence>
<evidence type="ECO:0000256" key="10">
    <source>
        <dbReference type="ARBA" id="ARBA00023201"/>
    </source>
</evidence>
<dbReference type="GO" id="GO:0005886">
    <property type="term" value="C:plasma membrane"/>
    <property type="evidence" value="ECO:0007669"/>
    <property type="project" value="TreeGrafter"/>
</dbReference>
<evidence type="ECO:0000256" key="6">
    <source>
        <dbReference type="ARBA" id="ARBA00022989"/>
    </source>
</evidence>
<feature type="transmembrane region" description="Helical" evidence="13">
    <location>
        <begin position="67"/>
        <end position="88"/>
    </location>
</feature>
<evidence type="ECO:0000313" key="15">
    <source>
        <dbReference type="Proteomes" id="UP000037069"/>
    </source>
</evidence>
<accession>A0A0L0CLL3</accession>
<evidence type="ECO:0000313" key="14">
    <source>
        <dbReference type="EMBL" id="KNC32334.1"/>
    </source>
</evidence>
<dbReference type="PRINTS" id="PR01078">
    <property type="entry name" value="AMINACHANNEL"/>
</dbReference>
<comment type="subcellular location">
    <subcellularLocation>
        <location evidence="1">Membrane</location>
        <topology evidence="1">Multi-pass membrane protein</topology>
    </subcellularLocation>
</comment>
<evidence type="ECO:0000256" key="7">
    <source>
        <dbReference type="ARBA" id="ARBA00023053"/>
    </source>
</evidence>
<keyword evidence="10 12" id="KW-0739">Sodium transport</keyword>
<dbReference type="Pfam" id="PF00858">
    <property type="entry name" value="ASC"/>
    <property type="match status" value="1"/>
</dbReference>
<dbReference type="Proteomes" id="UP000037069">
    <property type="component" value="Unassembled WGS sequence"/>
</dbReference>
<dbReference type="GO" id="GO:0015280">
    <property type="term" value="F:ligand-gated sodium channel activity"/>
    <property type="evidence" value="ECO:0007669"/>
    <property type="project" value="TreeGrafter"/>
</dbReference>
<dbReference type="EMBL" id="JRES01000319">
    <property type="protein sequence ID" value="KNC32334.1"/>
    <property type="molecule type" value="Genomic_DNA"/>
</dbReference>
<keyword evidence="4 12" id="KW-0894">Sodium channel</keyword>
<evidence type="ECO:0000256" key="11">
    <source>
        <dbReference type="ARBA" id="ARBA00023303"/>
    </source>
</evidence>
<dbReference type="STRING" id="7375.A0A0L0CLL3"/>
<evidence type="ECO:0000256" key="5">
    <source>
        <dbReference type="ARBA" id="ARBA00022692"/>
    </source>
</evidence>
<sequence length="580" mass="67249">MYRHIHILRESGKDLNRNMANQIRKKQRKSEIVQIYCTDNIKKYLQETTLHGLKYLADSSLTIWEKLFFFASFVAAVIIVANLISNVYAKWDSTPVIIGISPHPTSILKVPFPAMTLCNMNQVLKSKVANYSEDSLEFDILQFLCFTESEYDERLADKNNFKNNNLRIADFVIKHAQPCARMLIYCQISSIVYNCSELFREVMTDEGLCCVFNTLHPAFLYKGKYDIIKDLKDDKVTKPVMWNPESGYQNNLPDKFYPRPASGTGVSMGLSVILNAELDEYYCSTTNGPGIKISLHNPIETPSVKETGLSVPLGYETRFRIDALGAEAVPSIRSIHRNRRQCVFMNEERLLYYKYYTRRNCESECQAIYLYQQCTCIPYNYPLVYNNATMCTVNDSFCINKANKEWTLVSPESLCLKRCLPGCFDLNFLPDSFSGPLAERNYTIQNRILRNMNKDEMRKNIAIVHFYYRESVFYGDLKNVYIVEKRNIRFYLTDMVTSINRNYLTYLSNLFYSLANIGGIMGLFMGFSFISVAEIVYFSILRPVFKFVLPRKFKKVTLKNRLQTNVESNPNWLAQEICKD</sequence>
<dbReference type="OMA" id="CENECLA"/>
<evidence type="ECO:0000256" key="3">
    <source>
        <dbReference type="ARBA" id="ARBA00022448"/>
    </source>
</evidence>
<keyword evidence="5 12" id="KW-0812">Transmembrane</keyword>
<dbReference type="AlphaFoldDB" id="A0A0L0CLL3"/>
<keyword evidence="3 12" id="KW-0813">Transport</keyword>
<dbReference type="PANTHER" id="PTHR11690">
    <property type="entry name" value="AMILORIDE-SENSITIVE SODIUM CHANNEL-RELATED"/>
    <property type="match status" value="1"/>
</dbReference>
<keyword evidence="8 12" id="KW-0406">Ion transport</keyword>
<proteinExistence type="inferred from homology"/>
<keyword evidence="15" id="KW-1185">Reference proteome</keyword>
<dbReference type="PANTHER" id="PTHR11690:SF243">
    <property type="entry name" value="PICKPOCKET 12-RELATED"/>
    <property type="match status" value="1"/>
</dbReference>
<keyword evidence="7" id="KW-0915">Sodium</keyword>
<dbReference type="OrthoDB" id="6021021at2759"/>
<dbReference type="Gene3D" id="1.10.287.770">
    <property type="entry name" value="YojJ-like"/>
    <property type="match status" value="1"/>
</dbReference>
<dbReference type="Gene3D" id="2.60.470.10">
    <property type="entry name" value="Acid-sensing ion channels like domains"/>
    <property type="match status" value="1"/>
</dbReference>
<protein>
    <submittedName>
        <fullName evidence="14">Pickpocket protein 28</fullName>
    </submittedName>
</protein>
<evidence type="ECO:0000256" key="1">
    <source>
        <dbReference type="ARBA" id="ARBA00004141"/>
    </source>
</evidence>
<comment type="similarity">
    <text evidence="2 12">Belongs to the amiloride-sensitive sodium channel (TC 1.A.6) family.</text>
</comment>
<name>A0A0L0CLL3_LUCCU</name>
<gene>
    <name evidence="14" type="ORF">FF38_12464</name>
</gene>